<dbReference type="EMBL" id="MF417927">
    <property type="protein sequence ID" value="ASN71547.1"/>
    <property type="molecule type" value="Genomic_DNA"/>
</dbReference>
<name>A0A2H4JDN9_9CAUD</name>
<sequence length="68" mass="7941">MQQIGPDHYRYDATLNPDGVNIECRTYVVIAETPKCYWVISKIHAGYVGQDSFWARDMVKTHRKLILK</sequence>
<organism evidence="1">
    <name type="scientific">uncultured Caudovirales phage</name>
    <dbReference type="NCBI Taxonomy" id="2100421"/>
    <lineage>
        <taxon>Viruses</taxon>
        <taxon>Duplodnaviria</taxon>
        <taxon>Heunggongvirae</taxon>
        <taxon>Uroviricota</taxon>
        <taxon>Caudoviricetes</taxon>
        <taxon>Peduoviridae</taxon>
        <taxon>Maltschvirus</taxon>
        <taxon>Maltschvirus maltsch</taxon>
    </lineage>
</organism>
<accession>A0A2H4JDN9</accession>
<evidence type="ECO:0000313" key="1">
    <source>
        <dbReference type="EMBL" id="ASN71547.1"/>
    </source>
</evidence>
<proteinExistence type="predicted"/>
<reference evidence="1" key="1">
    <citation type="submission" date="2017-06" db="EMBL/GenBank/DDBJ databases">
        <title>Novel phages from South African skin metaviromes.</title>
        <authorList>
            <person name="van Zyl L.J."/>
            <person name="Abrahams Y."/>
            <person name="Stander E.A."/>
            <person name="Kirby B.M."/>
            <person name="Clavaud C."/>
            <person name="Farcet C."/>
            <person name="Breton L."/>
            <person name="Trindade M.I."/>
        </authorList>
    </citation>
    <scope>NUCLEOTIDE SEQUENCE</scope>
</reference>
<gene>
    <name evidence="1" type="ORF">9F2_41</name>
</gene>
<protein>
    <submittedName>
        <fullName evidence="1">Uncharacterized protein</fullName>
    </submittedName>
</protein>